<dbReference type="Gene3D" id="2.60.120.920">
    <property type="match status" value="1"/>
</dbReference>
<dbReference type="AlphaFoldDB" id="A0A5J4VKT4"/>
<proteinExistence type="predicted"/>
<evidence type="ECO:0008006" key="3">
    <source>
        <dbReference type="Google" id="ProtNLM"/>
    </source>
</evidence>
<dbReference type="Proteomes" id="UP000324800">
    <property type="component" value="Unassembled WGS sequence"/>
</dbReference>
<dbReference type="EMBL" id="SNRW01006382">
    <property type="protein sequence ID" value="KAA6383191.1"/>
    <property type="molecule type" value="Genomic_DNA"/>
</dbReference>
<sequence>MTIPTEYNVTDGLLGLGPDILLEILSETKFIQNAVKFLGLCKKTLQLKNHSRFFQIIETLNIQFTIKNPDPESVTFEYVYGILSKANLNWSAERAIGIDPAITYGIYLFEIMYENLTDFNQGPGIVKASYTIPRYCPACGNNDNMICFNSHDGYICYKGQWTKGNSKYSNGQIIGLELDKGKGTLHFFIDSVQQPVFVCGINEPVQFYGHIYTGCASFTIITFKKLPTATSHILPNEKSIYW</sequence>
<dbReference type="InterPro" id="IPR043136">
    <property type="entry name" value="B30.2/SPRY_sf"/>
</dbReference>
<dbReference type="InterPro" id="IPR013320">
    <property type="entry name" value="ConA-like_dom_sf"/>
</dbReference>
<evidence type="ECO:0000313" key="1">
    <source>
        <dbReference type="EMBL" id="KAA6383191.1"/>
    </source>
</evidence>
<name>A0A5J4VKT4_9EUKA</name>
<gene>
    <name evidence="1" type="ORF">EZS28_021282</name>
</gene>
<organism evidence="1 2">
    <name type="scientific">Streblomastix strix</name>
    <dbReference type="NCBI Taxonomy" id="222440"/>
    <lineage>
        <taxon>Eukaryota</taxon>
        <taxon>Metamonada</taxon>
        <taxon>Preaxostyla</taxon>
        <taxon>Oxymonadida</taxon>
        <taxon>Streblomastigidae</taxon>
        <taxon>Streblomastix</taxon>
    </lineage>
</organism>
<accession>A0A5J4VKT4</accession>
<reference evidence="1 2" key="1">
    <citation type="submission" date="2019-03" db="EMBL/GenBank/DDBJ databases">
        <title>Single cell metagenomics reveals metabolic interactions within the superorganism composed of flagellate Streblomastix strix and complex community of Bacteroidetes bacteria on its surface.</title>
        <authorList>
            <person name="Treitli S.C."/>
            <person name="Kolisko M."/>
            <person name="Husnik F."/>
            <person name="Keeling P."/>
            <person name="Hampl V."/>
        </authorList>
    </citation>
    <scope>NUCLEOTIDE SEQUENCE [LARGE SCALE GENOMIC DNA]</scope>
    <source>
        <strain evidence="1">ST1C</strain>
    </source>
</reference>
<protein>
    <recommendedName>
        <fullName evidence="3">B30.2/SPRY domain-containing protein</fullName>
    </recommendedName>
</protein>
<dbReference type="SUPFAM" id="SSF49899">
    <property type="entry name" value="Concanavalin A-like lectins/glucanases"/>
    <property type="match status" value="1"/>
</dbReference>
<evidence type="ECO:0000313" key="2">
    <source>
        <dbReference type="Proteomes" id="UP000324800"/>
    </source>
</evidence>
<comment type="caution">
    <text evidence="1">The sequence shown here is derived from an EMBL/GenBank/DDBJ whole genome shotgun (WGS) entry which is preliminary data.</text>
</comment>
<dbReference type="OrthoDB" id="2329056at2759"/>